<organism evidence="2 3">
    <name type="scientific">Paenibacillus timonensis</name>
    <dbReference type="NCBI Taxonomy" id="225915"/>
    <lineage>
        <taxon>Bacteria</taxon>
        <taxon>Bacillati</taxon>
        <taxon>Bacillota</taxon>
        <taxon>Bacilli</taxon>
        <taxon>Bacillales</taxon>
        <taxon>Paenibacillaceae</taxon>
        <taxon>Paenibacillus</taxon>
    </lineage>
</organism>
<sequence>MGDNNEAAQAQSRSFEVETAISKMLRIGVILAAIVIVAGLVQFLVTGDSGYPGDTYPTSFGAIVSGLLAFKAAAVIQTGLLLLILTPVLRVFVSLFLFWAERDYRYVIITAIVFVILILSFALGKAG</sequence>
<name>A0ABW3S974_9BACL</name>
<keyword evidence="1" id="KW-1133">Transmembrane helix</keyword>
<feature type="transmembrane region" description="Helical" evidence="1">
    <location>
        <begin position="80"/>
        <end position="100"/>
    </location>
</feature>
<gene>
    <name evidence="2" type="ORF">ACFQ2Z_08460</name>
</gene>
<protein>
    <submittedName>
        <fullName evidence="2">DUF1634 domain-containing protein</fullName>
    </submittedName>
</protein>
<dbReference type="EMBL" id="JBHTKZ010000011">
    <property type="protein sequence ID" value="MFD1181386.1"/>
    <property type="molecule type" value="Genomic_DNA"/>
</dbReference>
<dbReference type="RefSeq" id="WP_240268281.1">
    <property type="nucleotide sequence ID" value="NZ_JAKSXN010000010.1"/>
</dbReference>
<dbReference type="InterPro" id="IPR012861">
    <property type="entry name" value="DUF1634"/>
</dbReference>
<reference evidence="3" key="1">
    <citation type="journal article" date="2019" name="Int. J. Syst. Evol. Microbiol.">
        <title>The Global Catalogue of Microorganisms (GCM) 10K type strain sequencing project: providing services to taxonomists for standard genome sequencing and annotation.</title>
        <authorList>
            <consortium name="The Broad Institute Genomics Platform"/>
            <consortium name="The Broad Institute Genome Sequencing Center for Infectious Disease"/>
            <person name="Wu L."/>
            <person name="Ma J."/>
        </authorList>
    </citation>
    <scope>NUCLEOTIDE SEQUENCE [LARGE SCALE GENOMIC DNA]</scope>
    <source>
        <strain evidence="3">CCUG 48216</strain>
    </source>
</reference>
<feature type="transmembrane region" description="Helical" evidence="1">
    <location>
        <begin position="106"/>
        <end position="124"/>
    </location>
</feature>
<keyword evidence="3" id="KW-1185">Reference proteome</keyword>
<comment type="caution">
    <text evidence="2">The sequence shown here is derived from an EMBL/GenBank/DDBJ whole genome shotgun (WGS) entry which is preliminary data.</text>
</comment>
<evidence type="ECO:0000256" key="1">
    <source>
        <dbReference type="SAM" id="Phobius"/>
    </source>
</evidence>
<dbReference type="Pfam" id="PF07843">
    <property type="entry name" value="DUF1634"/>
    <property type="match status" value="1"/>
</dbReference>
<keyword evidence="1" id="KW-0472">Membrane</keyword>
<accession>A0ABW3S974</accession>
<keyword evidence="1" id="KW-0812">Transmembrane</keyword>
<evidence type="ECO:0000313" key="3">
    <source>
        <dbReference type="Proteomes" id="UP001597211"/>
    </source>
</evidence>
<dbReference type="Proteomes" id="UP001597211">
    <property type="component" value="Unassembled WGS sequence"/>
</dbReference>
<proteinExistence type="predicted"/>
<evidence type="ECO:0000313" key="2">
    <source>
        <dbReference type="EMBL" id="MFD1181386.1"/>
    </source>
</evidence>
<feature type="transmembrane region" description="Helical" evidence="1">
    <location>
        <begin position="24"/>
        <end position="44"/>
    </location>
</feature>